<proteinExistence type="predicted"/>
<comment type="caution">
    <text evidence="2">The sequence shown here is derived from an EMBL/GenBank/DDBJ whole genome shotgun (WGS) entry which is preliminary data.</text>
</comment>
<keyword evidence="3" id="KW-1185">Reference proteome</keyword>
<feature type="compositionally biased region" description="Polar residues" evidence="1">
    <location>
        <begin position="86"/>
        <end position="105"/>
    </location>
</feature>
<sequence length="170" mass="18621">MPGAQEKLGSHLQGPTRWGIELGPESLACHLPRVSPNSSHPLPCLSPGLCGSRCLPATHLREKQPWPHLSSFLTHSEDRWGEDQNLHYSHSEPSTSPHPGTSIMESTPRERGETAQVGKGPEVMVHHRLWVMVSGRISQKRKLSGRSVSGLPEAIELQRQPQGSHPALAP</sequence>
<accession>A0A7J7ZX90</accession>
<feature type="region of interest" description="Disordered" evidence="1">
    <location>
        <begin position="83"/>
        <end position="121"/>
    </location>
</feature>
<organism evidence="2 3">
    <name type="scientific">Myotis myotis</name>
    <name type="common">Greater mouse-eared bat</name>
    <name type="synonym">Vespertilio myotis</name>
    <dbReference type="NCBI Taxonomy" id="51298"/>
    <lineage>
        <taxon>Eukaryota</taxon>
        <taxon>Metazoa</taxon>
        <taxon>Chordata</taxon>
        <taxon>Craniata</taxon>
        <taxon>Vertebrata</taxon>
        <taxon>Euteleostomi</taxon>
        <taxon>Mammalia</taxon>
        <taxon>Eutheria</taxon>
        <taxon>Laurasiatheria</taxon>
        <taxon>Chiroptera</taxon>
        <taxon>Yangochiroptera</taxon>
        <taxon>Vespertilionidae</taxon>
        <taxon>Myotis</taxon>
    </lineage>
</organism>
<gene>
    <name evidence="2" type="ORF">mMyoMyo1_009617</name>
</gene>
<dbReference type="Proteomes" id="UP000527355">
    <property type="component" value="Unassembled WGS sequence"/>
</dbReference>
<name>A0A7J7ZX90_MYOMY</name>
<dbReference type="EMBL" id="JABWUV010000002">
    <property type="protein sequence ID" value="KAF6378689.1"/>
    <property type="molecule type" value="Genomic_DNA"/>
</dbReference>
<dbReference type="AlphaFoldDB" id="A0A7J7ZX90"/>
<evidence type="ECO:0000256" key="1">
    <source>
        <dbReference type="SAM" id="MobiDB-lite"/>
    </source>
</evidence>
<evidence type="ECO:0000313" key="2">
    <source>
        <dbReference type="EMBL" id="KAF6378689.1"/>
    </source>
</evidence>
<protein>
    <submittedName>
        <fullName evidence="2">Uncharacterized protein</fullName>
    </submittedName>
</protein>
<feature type="region of interest" description="Disordered" evidence="1">
    <location>
        <begin position="138"/>
        <end position="170"/>
    </location>
</feature>
<evidence type="ECO:0000313" key="3">
    <source>
        <dbReference type="Proteomes" id="UP000527355"/>
    </source>
</evidence>
<reference evidence="2 3" key="1">
    <citation type="journal article" date="2020" name="Nature">
        <title>Six reference-quality genomes reveal evolution of bat adaptations.</title>
        <authorList>
            <person name="Jebb D."/>
            <person name="Huang Z."/>
            <person name="Pippel M."/>
            <person name="Hughes G.M."/>
            <person name="Lavrichenko K."/>
            <person name="Devanna P."/>
            <person name="Winkler S."/>
            <person name="Jermiin L.S."/>
            <person name="Skirmuntt E.C."/>
            <person name="Katzourakis A."/>
            <person name="Burkitt-Gray L."/>
            <person name="Ray D.A."/>
            <person name="Sullivan K.A.M."/>
            <person name="Roscito J.G."/>
            <person name="Kirilenko B.M."/>
            <person name="Davalos L.M."/>
            <person name="Corthals A.P."/>
            <person name="Power M.L."/>
            <person name="Jones G."/>
            <person name="Ransome R.D."/>
            <person name="Dechmann D.K.N."/>
            <person name="Locatelli A.G."/>
            <person name="Puechmaille S.J."/>
            <person name="Fedrigo O."/>
            <person name="Jarvis E.D."/>
            <person name="Hiller M."/>
            <person name="Vernes S.C."/>
            <person name="Myers E.W."/>
            <person name="Teeling E.C."/>
        </authorList>
    </citation>
    <scope>NUCLEOTIDE SEQUENCE [LARGE SCALE GENOMIC DNA]</scope>
    <source>
        <strain evidence="2">MMyoMyo1</strain>
        <tissue evidence="2">Flight muscle</tissue>
    </source>
</reference>